<dbReference type="InterPro" id="IPR021104">
    <property type="entry name" value="KfrA_DNA-bd_N"/>
</dbReference>
<dbReference type="KEGG" id="pter:C2L65_35755"/>
<evidence type="ECO:0000259" key="2">
    <source>
        <dbReference type="Pfam" id="PF11740"/>
    </source>
</evidence>
<reference evidence="3 4" key="1">
    <citation type="submission" date="2018-01" db="EMBL/GenBank/DDBJ databases">
        <title>Species boundaries and ecological features among Paraburkholderia terrae DSMZ17804T, P. hospita DSMZ17164T and P. caribensis DSMZ13236T.</title>
        <authorList>
            <person name="Pratama A.A."/>
        </authorList>
    </citation>
    <scope>NUCLEOTIDE SEQUENCE [LARGE SCALE GENOMIC DNA]</scope>
    <source>
        <strain evidence="3 4">DSM 17804</strain>
    </source>
</reference>
<evidence type="ECO:0000313" key="4">
    <source>
        <dbReference type="Proteomes" id="UP000243502"/>
    </source>
</evidence>
<gene>
    <name evidence="3" type="ORF">C2L65_35755</name>
</gene>
<evidence type="ECO:0000313" key="3">
    <source>
        <dbReference type="EMBL" id="AUT64960.1"/>
    </source>
</evidence>
<feature type="coiled-coil region" evidence="1">
    <location>
        <begin position="142"/>
        <end position="261"/>
    </location>
</feature>
<keyword evidence="1" id="KW-0175">Coiled coil</keyword>
<sequence>MYYVVLSTRWIDHMSLENDIEALRERISDTQTLYREVCGLMFFRYGETPTANKLYQLVRKGSMSAPAKALRDFWDEMREKSRVDVGQPDLPAEVAAAAGALAAQLWRLSLRAADDSLAELRVDAQAAVDAAQLQVREAGVRVESAEAAQREANVRSDELRLQLGALESQLAEQRATNAELREQLAAARSEASTAATALCDTRRDFSLELEKLRESLAQNEQRLVAAERRALLEIETERSSASRARAELQRANDHIRGLETAHQKERDTLRDDLAGTKTRLAASSTRCSELEEGLRLRDEELDRALATAVDLRRRLEFLSVKLDTGRAPTHPTTKAPRRRNRAARPFILSTKFSMMSLQRKR</sequence>
<dbReference type="Proteomes" id="UP000243502">
    <property type="component" value="Chromosome 3"/>
</dbReference>
<dbReference type="EMBL" id="CP026113">
    <property type="protein sequence ID" value="AUT64960.1"/>
    <property type="molecule type" value="Genomic_DNA"/>
</dbReference>
<protein>
    <recommendedName>
        <fullName evidence="2">KfrA N-terminal DNA-binding domain-containing protein</fullName>
    </recommendedName>
</protein>
<accession>A0A2I8EZN3</accession>
<name>A0A2I8EZN3_9BURK</name>
<dbReference type="Pfam" id="PF11740">
    <property type="entry name" value="KfrA_N"/>
    <property type="match status" value="1"/>
</dbReference>
<dbReference type="AlphaFoldDB" id="A0A2I8EZN3"/>
<evidence type="ECO:0000256" key="1">
    <source>
        <dbReference type="SAM" id="Coils"/>
    </source>
</evidence>
<organism evidence="3 4">
    <name type="scientific">Paraburkholderia terrae</name>
    <dbReference type="NCBI Taxonomy" id="311230"/>
    <lineage>
        <taxon>Bacteria</taxon>
        <taxon>Pseudomonadati</taxon>
        <taxon>Pseudomonadota</taxon>
        <taxon>Betaproteobacteria</taxon>
        <taxon>Burkholderiales</taxon>
        <taxon>Burkholderiaceae</taxon>
        <taxon>Paraburkholderia</taxon>
    </lineage>
</organism>
<feature type="domain" description="KfrA N-terminal DNA-binding" evidence="2">
    <location>
        <begin position="38"/>
        <end position="148"/>
    </location>
</feature>
<proteinExistence type="predicted"/>